<evidence type="ECO:0000256" key="1">
    <source>
        <dbReference type="ARBA" id="ARBA00000553"/>
    </source>
</evidence>
<keyword evidence="7" id="KW-0862">Zinc</keyword>
<organism evidence="12 13">
    <name type="scientific">Gloeothece verrucosa (strain PCC 7822)</name>
    <name type="common">Cyanothece sp. (strain PCC 7822)</name>
    <dbReference type="NCBI Taxonomy" id="497965"/>
    <lineage>
        <taxon>Bacteria</taxon>
        <taxon>Bacillati</taxon>
        <taxon>Cyanobacteriota</taxon>
        <taxon>Cyanophyceae</taxon>
        <taxon>Oscillatoriophycideae</taxon>
        <taxon>Chroococcales</taxon>
        <taxon>Aphanothecaceae</taxon>
        <taxon>Gloeothece</taxon>
        <taxon>Gloeothece verrucosa</taxon>
    </lineage>
</organism>
<evidence type="ECO:0000313" key="12">
    <source>
        <dbReference type="EMBL" id="ADN16664.1"/>
    </source>
</evidence>
<dbReference type="SUPFAM" id="SSF64438">
    <property type="entry name" value="CNF1/YfiH-like putative cysteine hydrolases"/>
    <property type="match status" value="1"/>
</dbReference>
<keyword evidence="13" id="KW-1185">Reference proteome</keyword>
<dbReference type="PANTHER" id="PTHR30616">
    <property type="entry name" value="UNCHARACTERIZED PROTEIN YFIH"/>
    <property type="match status" value="1"/>
</dbReference>
<dbReference type="InterPro" id="IPR011324">
    <property type="entry name" value="Cytotoxic_necrot_fac-like_cat"/>
</dbReference>
<dbReference type="InterPro" id="IPR038371">
    <property type="entry name" value="Cu_polyphenol_OxRdtase_sf"/>
</dbReference>
<keyword evidence="4" id="KW-0808">Transferase</keyword>
<accession>E0UFH0</accession>
<comment type="catalytic activity">
    <reaction evidence="1">
        <text>inosine + phosphate = alpha-D-ribose 1-phosphate + hypoxanthine</text>
        <dbReference type="Rhea" id="RHEA:27646"/>
        <dbReference type="ChEBI" id="CHEBI:17368"/>
        <dbReference type="ChEBI" id="CHEBI:17596"/>
        <dbReference type="ChEBI" id="CHEBI:43474"/>
        <dbReference type="ChEBI" id="CHEBI:57720"/>
        <dbReference type="EC" id="2.4.2.1"/>
    </reaction>
    <physiologicalReaction direction="left-to-right" evidence="1">
        <dbReference type="Rhea" id="RHEA:27647"/>
    </physiologicalReaction>
</comment>
<evidence type="ECO:0000256" key="5">
    <source>
        <dbReference type="ARBA" id="ARBA00022723"/>
    </source>
</evidence>
<comment type="similarity">
    <text evidence="3 11">Belongs to the purine nucleoside phosphorylase YfiH/LACC1 family.</text>
</comment>
<reference evidence="13" key="1">
    <citation type="journal article" date="2011" name="MBio">
        <title>Novel metabolic attributes of the genus Cyanothece, comprising a group of unicellular nitrogen-fixing Cyanobacteria.</title>
        <authorList>
            <person name="Bandyopadhyay A."/>
            <person name="Elvitigala T."/>
            <person name="Welsh E."/>
            <person name="Stockel J."/>
            <person name="Liberton M."/>
            <person name="Min H."/>
            <person name="Sherman L.A."/>
            <person name="Pakrasi H.B."/>
        </authorList>
    </citation>
    <scope>NUCLEOTIDE SEQUENCE [LARGE SCALE GENOMIC DNA]</scope>
    <source>
        <strain evidence="13">PCC 7822</strain>
    </source>
</reference>
<dbReference type="GO" id="GO:0017061">
    <property type="term" value="F:S-methyl-5-thioadenosine phosphorylase activity"/>
    <property type="evidence" value="ECO:0007669"/>
    <property type="project" value="UniProtKB-EC"/>
</dbReference>
<sequence>MTISLTSEVPTQTAAWHWQQWNSLPYLTCSLLQDWQHGFFTQQFYPHPPEELVEVLQPGASVYRVKQVHDRRVLTSKEIEAAIKNEKIEEKYPPADGIITDQPQQSIWVASADCTPVLIADVKTRKTAAIHAGWRGTAKKIVPEAISRLINFGSDRENLRIALGPAISGEVYQVSQEVALEVGSSLLNWQELDTRESLIKALQEMPGSPILEDPEPGRVKLDVRRVNVLQLLSLGIAEEQIAIAPYCTYQQPEYFFSYRRTNEKKVQWSGIVSNNL</sequence>
<dbReference type="PANTHER" id="PTHR30616:SF2">
    <property type="entry name" value="PURINE NUCLEOSIDE PHOSPHORYLASE LACC1"/>
    <property type="match status" value="1"/>
</dbReference>
<dbReference type="AlphaFoldDB" id="E0UFH0"/>
<dbReference type="GO" id="GO:0016787">
    <property type="term" value="F:hydrolase activity"/>
    <property type="evidence" value="ECO:0007669"/>
    <property type="project" value="UniProtKB-KW"/>
</dbReference>
<evidence type="ECO:0000256" key="8">
    <source>
        <dbReference type="ARBA" id="ARBA00047989"/>
    </source>
</evidence>
<evidence type="ECO:0000313" key="13">
    <source>
        <dbReference type="Proteomes" id="UP000008206"/>
    </source>
</evidence>
<dbReference type="Proteomes" id="UP000008206">
    <property type="component" value="Chromosome"/>
</dbReference>
<gene>
    <name evidence="12" type="ordered locus">Cyan7822_4761</name>
</gene>
<evidence type="ECO:0000256" key="3">
    <source>
        <dbReference type="ARBA" id="ARBA00007353"/>
    </source>
</evidence>
<dbReference type="RefSeq" id="WP_013324704.1">
    <property type="nucleotide sequence ID" value="NC_014501.1"/>
</dbReference>
<proteinExistence type="inferred from homology"/>
<keyword evidence="6" id="KW-0378">Hydrolase</keyword>
<evidence type="ECO:0000256" key="2">
    <source>
        <dbReference type="ARBA" id="ARBA00003215"/>
    </source>
</evidence>
<evidence type="ECO:0000256" key="10">
    <source>
        <dbReference type="ARBA" id="ARBA00049893"/>
    </source>
</evidence>
<dbReference type="OrthoDB" id="4279at2"/>
<evidence type="ECO:0000256" key="9">
    <source>
        <dbReference type="ARBA" id="ARBA00048968"/>
    </source>
</evidence>
<keyword evidence="5" id="KW-0479">Metal-binding</keyword>
<evidence type="ECO:0000256" key="4">
    <source>
        <dbReference type="ARBA" id="ARBA00022679"/>
    </source>
</evidence>
<protein>
    <recommendedName>
        <fullName evidence="11">Purine nucleoside phosphorylase</fullName>
    </recommendedName>
</protein>
<comment type="catalytic activity">
    <reaction evidence="9">
        <text>adenosine + phosphate = alpha-D-ribose 1-phosphate + adenine</text>
        <dbReference type="Rhea" id="RHEA:27642"/>
        <dbReference type="ChEBI" id="CHEBI:16335"/>
        <dbReference type="ChEBI" id="CHEBI:16708"/>
        <dbReference type="ChEBI" id="CHEBI:43474"/>
        <dbReference type="ChEBI" id="CHEBI:57720"/>
        <dbReference type="EC" id="2.4.2.1"/>
    </reaction>
    <physiologicalReaction direction="left-to-right" evidence="9">
        <dbReference type="Rhea" id="RHEA:27643"/>
    </physiologicalReaction>
</comment>
<dbReference type="InterPro" id="IPR003730">
    <property type="entry name" value="Cu_polyphenol_OxRdtase"/>
</dbReference>
<comment type="catalytic activity">
    <reaction evidence="10">
        <text>S-methyl-5'-thioadenosine + phosphate = 5-(methylsulfanyl)-alpha-D-ribose 1-phosphate + adenine</text>
        <dbReference type="Rhea" id="RHEA:11852"/>
        <dbReference type="ChEBI" id="CHEBI:16708"/>
        <dbReference type="ChEBI" id="CHEBI:17509"/>
        <dbReference type="ChEBI" id="CHEBI:43474"/>
        <dbReference type="ChEBI" id="CHEBI:58533"/>
        <dbReference type="EC" id="2.4.2.28"/>
    </reaction>
    <physiologicalReaction direction="left-to-right" evidence="10">
        <dbReference type="Rhea" id="RHEA:11853"/>
    </physiologicalReaction>
</comment>
<dbReference type="HOGENOM" id="CLU_065784_2_0_3"/>
<dbReference type="NCBIfam" id="TIGR00726">
    <property type="entry name" value="peptidoglycan editing factor PgeF"/>
    <property type="match status" value="1"/>
</dbReference>
<evidence type="ECO:0000256" key="6">
    <source>
        <dbReference type="ARBA" id="ARBA00022801"/>
    </source>
</evidence>
<comment type="function">
    <text evidence="2">Purine nucleoside enzyme that catalyzes the phosphorolysis of adenosine and inosine nucleosides, yielding D-ribose 1-phosphate and the respective free bases, adenine and hypoxanthine. Also catalyzes the phosphorolysis of S-methyl-5'-thioadenosine into adenine and S-methyl-5-thio-alpha-D-ribose 1-phosphate. Also has adenosine deaminase activity.</text>
</comment>
<dbReference type="EMBL" id="CP002198">
    <property type="protein sequence ID" value="ADN16664.1"/>
    <property type="molecule type" value="Genomic_DNA"/>
</dbReference>
<evidence type="ECO:0000256" key="11">
    <source>
        <dbReference type="RuleBase" id="RU361274"/>
    </source>
</evidence>
<comment type="catalytic activity">
    <reaction evidence="8">
        <text>adenosine + H2O + H(+) = inosine + NH4(+)</text>
        <dbReference type="Rhea" id="RHEA:24408"/>
        <dbReference type="ChEBI" id="CHEBI:15377"/>
        <dbReference type="ChEBI" id="CHEBI:15378"/>
        <dbReference type="ChEBI" id="CHEBI:16335"/>
        <dbReference type="ChEBI" id="CHEBI:17596"/>
        <dbReference type="ChEBI" id="CHEBI:28938"/>
        <dbReference type="EC" id="3.5.4.4"/>
    </reaction>
    <physiologicalReaction direction="left-to-right" evidence="8">
        <dbReference type="Rhea" id="RHEA:24409"/>
    </physiologicalReaction>
</comment>
<dbReference type="KEGG" id="cyj:Cyan7822_4761"/>
<evidence type="ECO:0000256" key="7">
    <source>
        <dbReference type="ARBA" id="ARBA00022833"/>
    </source>
</evidence>
<dbReference type="Gene3D" id="3.60.140.10">
    <property type="entry name" value="CNF1/YfiH-like putative cysteine hydrolases"/>
    <property type="match status" value="1"/>
</dbReference>
<dbReference type="STRING" id="497965.Cyan7822_4761"/>
<dbReference type="eggNOG" id="COG1496">
    <property type="taxonomic scope" value="Bacteria"/>
</dbReference>
<dbReference type="CDD" id="cd16833">
    <property type="entry name" value="YfiH"/>
    <property type="match status" value="1"/>
</dbReference>
<name>E0UFH0_GLOV7</name>
<dbReference type="Pfam" id="PF02578">
    <property type="entry name" value="Cu-oxidase_4"/>
    <property type="match status" value="1"/>
</dbReference>
<dbReference type="GO" id="GO:0005507">
    <property type="term" value="F:copper ion binding"/>
    <property type="evidence" value="ECO:0007669"/>
    <property type="project" value="TreeGrafter"/>
</dbReference>